<dbReference type="InterPro" id="IPR018392">
    <property type="entry name" value="LysM"/>
</dbReference>
<evidence type="ECO:0000256" key="3">
    <source>
        <dbReference type="SAM" id="MobiDB-lite"/>
    </source>
</evidence>
<dbReference type="SMART" id="SM00257">
    <property type="entry name" value="LysM"/>
    <property type="match status" value="2"/>
</dbReference>
<evidence type="ECO:0000256" key="1">
    <source>
        <dbReference type="ARBA" id="ARBA00010830"/>
    </source>
</evidence>
<comment type="similarity">
    <text evidence="1">Belongs to the transglycosylase family. Rpf subfamily.</text>
</comment>
<dbReference type="Proteomes" id="UP001387100">
    <property type="component" value="Unassembled WGS sequence"/>
</dbReference>
<dbReference type="EMBL" id="JBBIAA010000001">
    <property type="protein sequence ID" value="MEJ5943820.1"/>
    <property type="molecule type" value="Genomic_DNA"/>
</dbReference>
<evidence type="ECO:0000313" key="6">
    <source>
        <dbReference type="EMBL" id="MEJ5943820.1"/>
    </source>
</evidence>
<gene>
    <name evidence="6" type="ORF">WDZ17_00740</name>
</gene>
<dbReference type="InterPro" id="IPR023346">
    <property type="entry name" value="Lysozyme-like_dom_sf"/>
</dbReference>
<dbReference type="CDD" id="cd13925">
    <property type="entry name" value="RPF"/>
    <property type="match status" value="1"/>
</dbReference>
<sequence>MRRRSVGLGAVAALAAAPLVGLVSAGPASAATDSTWNRLAQCESSGNWSINTGNGYYGGVQFYQPTWEGYGGTRYASRADLATREEQLAIAEKVLDGQGWGAWPACTQRLGYGEAEKAGSPTPPGGGSSTPAPPPPSSDPAPTGGSYTVRSGDTLGSIAARYGVSWRALYAANDDRISSPNRIYVGQTLRVPGSGGGGGGSSAPSGGSYTVRSGDTLSSIAAANGTSWRALYQANSGSISDPDRIYVGQTLRLP</sequence>
<dbReference type="PANTHER" id="PTHR34700">
    <property type="entry name" value="POTASSIUM BINDING PROTEIN KBP"/>
    <property type="match status" value="1"/>
</dbReference>
<dbReference type="SUPFAM" id="SSF54106">
    <property type="entry name" value="LysM domain"/>
    <property type="match status" value="2"/>
</dbReference>
<evidence type="ECO:0000256" key="2">
    <source>
        <dbReference type="ARBA" id="ARBA00022801"/>
    </source>
</evidence>
<feature type="domain" description="LysM" evidence="5">
    <location>
        <begin position="207"/>
        <end position="253"/>
    </location>
</feature>
<name>A0ABU8RFJ7_9ACTN</name>
<proteinExistence type="inferred from homology"/>
<dbReference type="PROSITE" id="PS51782">
    <property type="entry name" value="LYSM"/>
    <property type="match status" value="2"/>
</dbReference>
<keyword evidence="7" id="KW-1185">Reference proteome</keyword>
<dbReference type="InterPro" id="IPR036779">
    <property type="entry name" value="LysM_dom_sf"/>
</dbReference>
<feature type="chain" id="PRO_5045845374" evidence="4">
    <location>
        <begin position="31"/>
        <end position="254"/>
    </location>
</feature>
<evidence type="ECO:0000259" key="5">
    <source>
        <dbReference type="PROSITE" id="PS51782"/>
    </source>
</evidence>
<dbReference type="Gene3D" id="1.10.530.10">
    <property type="match status" value="1"/>
</dbReference>
<organism evidence="6 7">
    <name type="scientific">Pseudokineococcus basanitobsidens</name>
    <dbReference type="NCBI Taxonomy" id="1926649"/>
    <lineage>
        <taxon>Bacteria</taxon>
        <taxon>Bacillati</taxon>
        <taxon>Actinomycetota</taxon>
        <taxon>Actinomycetes</taxon>
        <taxon>Kineosporiales</taxon>
        <taxon>Kineosporiaceae</taxon>
        <taxon>Pseudokineococcus</taxon>
    </lineage>
</organism>
<keyword evidence="2" id="KW-0378">Hydrolase</keyword>
<feature type="domain" description="LysM" evidence="5">
    <location>
        <begin position="145"/>
        <end position="191"/>
    </location>
</feature>
<dbReference type="Pfam" id="PF06737">
    <property type="entry name" value="Transglycosylas"/>
    <property type="match status" value="1"/>
</dbReference>
<accession>A0ABU8RFJ7</accession>
<dbReference type="SUPFAM" id="SSF53955">
    <property type="entry name" value="Lysozyme-like"/>
    <property type="match status" value="1"/>
</dbReference>
<comment type="caution">
    <text evidence="6">The sequence shown here is derived from an EMBL/GenBank/DDBJ whole genome shotgun (WGS) entry which is preliminary data.</text>
</comment>
<dbReference type="RefSeq" id="WP_339573212.1">
    <property type="nucleotide sequence ID" value="NZ_JBBIAA010000001.1"/>
</dbReference>
<protein>
    <submittedName>
        <fullName evidence="6">LysM peptidoglycan-binding domain-containing protein</fullName>
    </submittedName>
</protein>
<dbReference type="InterPro" id="IPR052196">
    <property type="entry name" value="Bact_Kbp"/>
</dbReference>
<dbReference type="CDD" id="cd00118">
    <property type="entry name" value="LysM"/>
    <property type="match status" value="2"/>
</dbReference>
<dbReference type="InterPro" id="IPR010618">
    <property type="entry name" value="RPF"/>
</dbReference>
<dbReference type="Pfam" id="PF01476">
    <property type="entry name" value="LysM"/>
    <property type="match status" value="2"/>
</dbReference>
<reference evidence="6 7" key="1">
    <citation type="journal article" date="2017" name="Int. J. Syst. Evol. Microbiol.">
        <title>Pseudokineococcus basanitobsidens sp. nov., isolated from volcanic rock.</title>
        <authorList>
            <person name="Lee D.W."/>
            <person name="Park M.Y."/>
            <person name="Kim J.J."/>
            <person name="Kim B.S."/>
        </authorList>
    </citation>
    <scope>NUCLEOTIDE SEQUENCE [LARGE SCALE GENOMIC DNA]</scope>
    <source>
        <strain evidence="6 7">DSM 103726</strain>
    </source>
</reference>
<dbReference type="PANTHER" id="PTHR34700:SF4">
    <property type="entry name" value="PHAGE-LIKE ELEMENT PBSX PROTEIN XKDP"/>
    <property type="match status" value="1"/>
</dbReference>
<feature type="region of interest" description="Disordered" evidence="3">
    <location>
        <begin position="114"/>
        <end position="150"/>
    </location>
</feature>
<evidence type="ECO:0000256" key="4">
    <source>
        <dbReference type="SAM" id="SignalP"/>
    </source>
</evidence>
<feature type="signal peptide" evidence="4">
    <location>
        <begin position="1"/>
        <end position="30"/>
    </location>
</feature>
<keyword evidence="4" id="KW-0732">Signal</keyword>
<evidence type="ECO:0000313" key="7">
    <source>
        <dbReference type="Proteomes" id="UP001387100"/>
    </source>
</evidence>
<dbReference type="Gene3D" id="3.10.350.10">
    <property type="entry name" value="LysM domain"/>
    <property type="match status" value="2"/>
</dbReference>